<accession>A0A9P8TCC9</accession>
<proteinExistence type="predicted"/>
<keyword evidence="2" id="KW-0472">Membrane</keyword>
<organism evidence="3 4">
    <name type="scientific">Ogataea polymorpha</name>
    <dbReference type="NCBI Taxonomy" id="460523"/>
    <lineage>
        <taxon>Eukaryota</taxon>
        <taxon>Fungi</taxon>
        <taxon>Dikarya</taxon>
        <taxon>Ascomycota</taxon>
        <taxon>Saccharomycotina</taxon>
        <taxon>Pichiomycetes</taxon>
        <taxon>Pichiales</taxon>
        <taxon>Pichiaceae</taxon>
        <taxon>Ogataea</taxon>
    </lineage>
</organism>
<protein>
    <submittedName>
        <fullName evidence="3">Uncharacterized protein</fullName>
    </submittedName>
</protein>
<keyword evidence="2" id="KW-0812">Transmembrane</keyword>
<evidence type="ECO:0000256" key="2">
    <source>
        <dbReference type="SAM" id="Phobius"/>
    </source>
</evidence>
<keyword evidence="4" id="KW-1185">Reference proteome</keyword>
<feature type="transmembrane region" description="Helical" evidence="2">
    <location>
        <begin position="12"/>
        <end position="32"/>
    </location>
</feature>
<sequence>MPVVRVLGPMLASIALSWASASLALALVVLAYSRSEPLILITALEYAAGLLQIACLWNSNHYLNGTCVLVNLLSIPVVIYWLETVLDAPSKCKHIELAMLTTYILSCLFKLTPGRRLAKLPDPEANVRNKHSAQTLVDEMAEKALDFHCQKSLDPLVPEELHDQHSQRDSEKSDKCTDHNISSESFNFQYKADIHLQQHLDSEVPQMLPQLEETLAPVSCSSAELENITEIPKPHWVSPADPGLNHISLEAWNQHSRQWHEEQQLWGNNFFKRPDLTRSFSDPSSVLTEYHSQGTQSRSRSSTITRHSRVSPSRSIRKAPSLHSTSSSPLKRLRSLKFKKPLGHSQSQPELNFEFLKSLQTSPIRTHQHQKTLSSNFKTPCNSPVKSVAGVSLRLLNETHTPESQQSNRSNESSVPSVVVGAYDREKWHAIKNQLMHEAQATTVPSVEERSPLWSSA</sequence>
<feature type="region of interest" description="Disordered" evidence="1">
    <location>
        <begin position="282"/>
        <end position="332"/>
    </location>
</feature>
<evidence type="ECO:0000256" key="1">
    <source>
        <dbReference type="SAM" id="MobiDB-lite"/>
    </source>
</evidence>
<evidence type="ECO:0000313" key="3">
    <source>
        <dbReference type="EMBL" id="KAH3673951.1"/>
    </source>
</evidence>
<dbReference type="AlphaFoldDB" id="A0A9P8TCC9"/>
<keyword evidence="2" id="KW-1133">Transmembrane helix</keyword>
<name>A0A9P8TCC9_9ASCO</name>
<feature type="transmembrane region" description="Helical" evidence="2">
    <location>
        <begin position="62"/>
        <end position="82"/>
    </location>
</feature>
<feature type="compositionally biased region" description="Low complexity" evidence="1">
    <location>
        <begin position="292"/>
        <end position="305"/>
    </location>
</feature>
<comment type="caution">
    <text evidence="3">The sequence shown here is derived from an EMBL/GenBank/DDBJ whole genome shotgun (WGS) entry which is preliminary data.</text>
</comment>
<reference evidence="3" key="1">
    <citation type="journal article" date="2021" name="Open Biol.">
        <title>Shared evolutionary footprints suggest mitochondrial oxidative damage underlies multiple complex I losses in fungi.</title>
        <authorList>
            <person name="Schikora-Tamarit M.A."/>
            <person name="Marcet-Houben M."/>
            <person name="Nosek J."/>
            <person name="Gabaldon T."/>
        </authorList>
    </citation>
    <scope>NUCLEOTIDE SEQUENCE</scope>
    <source>
        <strain evidence="3">NCAIM Y.01608</strain>
    </source>
</reference>
<gene>
    <name evidence="3" type="ORF">OGATHE_001931</name>
</gene>
<feature type="compositionally biased region" description="Polar residues" evidence="1">
    <location>
        <begin position="282"/>
        <end position="291"/>
    </location>
</feature>
<dbReference type="Proteomes" id="UP000788993">
    <property type="component" value="Unassembled WGS sequence"/>
</dbReference>
<reference evidence="3" key="2">
    <citation type="submission" date="2021-01" db="EMBL/GenBank/DDBJ databases">
        <authorList>
            <person name="Schikora-Tamarit M.A."/>
        </authorList>
    </citation>
    <scope>NUCLEOTIDE SEQUENCE</scope>
    <source>
        <strain evidence="3">NCAIM Y.01608</strain>
    </source>
</reference>
<evidence type="ECO:0000313" key="4">
    <source>
        <dbReference type="Proteomes" id="UP000788993"/>
    </source>
</evidence>
<dbReference type="EMBL" id="JAEUBD010000526">
    <property type="protein sequence ID" value="KAH3673951.1"/>
    <property type="molecule type" value="Genomic_DNA"/>
</dbReference>